<name>A0A0U3CDJ8_9EURY</name>
<dbReference type="PANTHER" id="PTHR11319">
    <property type="entry name" value="G PROTEIN-COUPLED RECEPTOR-RELATED"/>
    <property type="match status" value="1"/>
</dbReference>
<keyword evidence="6 8" id="KW-0472">Membrane</keyword>
<dbReference type="InterPro" id="IPR032109">
    <property type="entry name" value="Big_3_5"/>
</dbReference>
<sequence length="4151" mass="444757">MEIVNMDKFKIVLICLILCLFLSLSSVAAADSDLNTTDKNLLSLNDVSANPLSSTNDDMVSVNENSESFTALKNLVTNGGDITLDKNYTYSSSDSLSNGIIITKDVTITGNGNVIIDANSKARIFNIQGATVTLRGINFTNGVSNYGGAILTDSSSTLIVDGCSFEDNSATQGGAIRIGSTNSIIKNSTFYRNYASFTGNGYGGGAIEVYTTATNTLITNCSFEENHAAAHGGAIEIKDNQKNVIIRDSYFGKNYAYGSGGSIFVEQSRYVDIINNTFEENYVTTNNPTNAYGGAIHFNNWVKNINIINSSFLSNNAGRGGAIRMDGSENGFEYFYLYNLTFENNYAVYEGGGFSSNQASRYFYFENCSFINCTTGKSNANGGGMYLNSRYSQFKNITFINCSSQNGGSLDIKYDVGSTLSQITIINSSAQNGGAVRVFDTSSILSNVEIINSTATGLGGAIYWTGSYGTMYNINITNSTSNNNGGAIYWSSNNAYTIENISVINSRATNGGGLYLNSQGNTIININLINCTATNNGGALYINSDTQHITNGILNDNKATKYGGAIYVGNNNYIYFNDLTINASNAYNGGGLYYAGCIGSALWVTNCTFTNNNASHNGGGIYYVVVDGLGDNPVVCRDYNDFDGKGVLKNGRTSVSPQGSDGSTYANHINSSYFKNNNDYSLNVSSLADSNAIMGVVNISSPKDPNRNSYMVVINVTHEGVPVSQMILNTTAGYDTYFNRIYEKFIINIRENLTRNTKYDVSVGFEDSNYLYKEATTTFTTLDIWNMGDFKYLQSLIDDVPDGGVLDLSRSFEFISKEDYGNKVTYPDDYCMNITKSIIINGNGYSINALGYSRIFNITANNVILNDIVFINGNSSGKYRDSLDKGGAIFWAGQNGIINNSAIVYNYAGSYGGGIYYNSSASDCTIDECLFSNNKAIKNGGAIDCNATKMRLYNTTFESNVAENGAALCREASATGGSGRNNTFRLNHADIAGAALAWIKAEKIYIDTYTFIDNTADFSGGAIYVGVGSANCTIFNSTFIGNNVTNFTGGHGGAIEWYAVDGNILNSTFINNNAYTGGALYVGSDSGNINITNSGFLRNNAITIGGAIDLTASSVAVNNTYFRENTASEGGAIFVGGTGENNFINSSYFTNNIATYGKGGAINWNASAGQIFNTNFTQNSAEYGGAVYIGGNSDNSQITNVTFTGNNATYNGGAIDWNATGGKLYNTTFISNYAGEYGAALCRESGATGGSGRNNTFRLNHADIAGAALAWMNVTGIHINYYYFYDNTANSSGGAIYIGNGSDNCIIDNSIFEGNNVTNLTGGHGGAVDVVADNASVINSNFTNNNAFYGGALFVGSGSGNTNITNSIFTKNNAIFDGGAINLQASAVTLNNTHFYTNTALRNGGALYVGGEGTTNKIYDSKFEENNAGNNGGAIFWRAYAGHIAYSNFTSNFANYGGAIYLNGVSSNTNITHVIFKSNNATKNGGAIDCNSTRMNLTYTLFESNYAGEYGAALCRESGATNGFGFYNNFTSNHAGIAGAALAWMDVKNININHYIFTNNIADQMGGAIYATKGSDNFIINNCDFKGNNVTNSVYGQGGAIDSDSTGNTIINSNFTNNNAFDGGAIHIGSDSGHTNITNVTFNRNGAYHDGGAINLVASGVRLNDTRFYSNTALRNGGAVYVGGQGSTNVILDSLFDKNDAGNRGGAIDWLAQKGNITYSNFTRNSAHDGGALYLNGESSESVLSHLIFSNNTATGNGGAIDCNATLVNLTHTQFTSNRADYGAALARESGATGGFGINNTFIRNHAYVSGAALAWLGVSNIHINNYTFINNTADYSGAAIYVGSQSDNCIVDNSTFIDNYVSNAISGRGGAIDWIGNNGTIINTNFTRCISVNAGAVYVAEGSDNMTINNTAFTSCNSLTNGGALVLCGDNVTISYSNFISSVAMVDGGAIAGFNSDNANISYCFFKYNVAAGYIDVDGTVYGEGGAIYWENSTNLRLSNSKFRHNEAHLSGGSISADNCNDSVVFNITTYDETAFRNGGSIAWINSNNVNITDSYFYDSGANYCGGTVYLSNVYDINVKDSKINSTYSSWDYGGGMYVDGNVTIENVTFNNTHSDKTYGTALYFHSGNSTVINCTFENAKNTILINKTAEVHLTKNKITSNKPTKNIMYLTDIDDEIVSDVVNYAIWNDGNLYLDKNNFDYVIYNNGTIWTKTTTKMLNNESYNVTWNDYFIFFANITDDNLNTIISVHSLNTTNNVYQDVGNHYILPYNADTIQCIYQGNFHLIPIDKGLKMNTVYNGTLNVKMPVTVSIDQIDITLDGILVNATLKPVAGSNYTIKGQNVTFLVYDGDGNLVKNITVDITDIDEHNIVNTEFTAWSVANATLPMMNLGAGVYTIGASYSGDTYHMGSIAINTTTIHLRQSWIIVNIENITYGENIIALITTNSNGTVHFNLHGRKEVRDVEMTKGPDGNYTGRLEITVDEYLTTGDHDVGVVLEENAYYAYATNLTSFTIYKLNTTVNATPIKLIIDVGEKQTIIVIVNDTYAKKNATGFVNITVGGKTYYDKLNPKGEAQFDVFDLHKGQYQDIEVNYDGDAYFNSNSAKVSFAVGQISDYNITVKVNDVKLGENATIYISLPTEVTKNLTVYVNNTKYENVIVNNGLAILTVNTAILNNPGQYIVNVTYPGDDVYALKYNNGTKFNVTATDDWNLYLSVEAHTYGQNTIFTLTVPSNVETKKVNLTIDGLYYQVTIDANGEGSLTLNNLSGGLHTVIANYTGDSRYLTKTNSTKFLINQAASTVTLSQNANGDVIATVLPTNVTGTVTFYVNERNYTVVLTGNTALLNKDLTVRNNSIVVIYNGDINFTSSKNSTKFSTAKNTASVNVTAIDVVYGNVSEITVKVPNVQKGYVTITVNDTLVNVTVKIVNGEAKLNVTGLDVGRYIVNVTYLGDSNYDIAQNHTYFNITKANLIALVIAQNVTSYMNSTFIIIVPDDYAGQVTITVDGKTYSGDVASIIQMTKLTVGNKTAHVEFTDDKNYKGTELDVTFNVNDAGGYSPVTTVINSTTVVVNVPENVNGNVTVVLPNGTNKTVIVENGSAIVTLENMTPGTNNITVIYTDGNNTITTNATITVPKHETKMNVTVNEATAGGNTTVTVEVPVDATGNITVTVDGKTYTTDNITNGKAIITIENLTAGDKTLIVEYSGNANYTANYTLENFTVAPGKVDSNIIVVDHGNGTVVVVVGDNATGNVTIKVGDKEFNATVVDGTAIVNITNVTPGIHEVEVIYSGDDIHSNATATANITAPKYDAGMNVTVGEVKEGEAIVIAVEVPVDATGNVTIYVGGKEYNTTIEKGKAIVSVNNVSAGNHTIAVEYAGDSNYSANYTIVNMTVDKAKSESDLTVVDYGNGTVVVVVGDNATGNVTIKVGDKEFNATVIDGKAIVNLENITPGIHDVEVIYSGDDNHNNATLNTTVNISKGVSPMDVEVNNINVGDNARVKVTLAKDANGYVTIEIDGKTYTKEIIDGVAIFEIENLIAGQKSVFATYVGGDNYASSYSSKQFNVSKVDSSLVAEIVDVKVGEKLNITVHVPNDATGQVLIDIDGIGYYVNVSGGVGNIQIPRLGNGTYDVTLTYVGDDKYLLSSNLTEFKVEKISSFVIPTANNIIVGENEEMKFIVPADATGNVTVIINNEEYNLNLNNGLLGAVYKEGEKYSVAISGGNGELVISGLPKGEYLVSVRYNGDYKYLPSENTTMFTVSMHNTPMDVIDQGNGTIKVILPSNATGIVTITDGDNVYTGEVINGTAIIYLENTTPGKHDLIVKYGGDGDYSPNTTNIAVEFPKYDTPISVETSNIYVGETETVVVTLPKDVTGTVTIEIDSKEYTTSEIIDGKAIFKVVGLAFGNKTVAVKYSGDKNYRDNYTTGQFVVSKLQSDISAVGKDITVGSDEIIVAFVPSDASGQVLVDINGVGYYGEIINGKANVIIPDLPSGKYSANVIFDGDDKYLPSTNQIGFTVSKFKTPLLAMGDVIPQGEEATVVVKVPNDATGTVTITIDNKKYTAEVKDGKAVFKVPGLIKGSYDVNASYSGDKKYEANDTITDVEVYFNETPAHPENGNHNIMNGGESVSLANYATGNPIMVLLLVLFTIGLTQIRKFKK</sequence>
<keyword evidence="7" id="KW-0998">Cell outer membrane</keyword>
<reference evidence="11 12" key="1">
    <citation type="submission" date="2015-04" db="EMBL/GenBank/DDBJ databases">
        <title>The complete genome sequence of the rumen methanogen Methanobrevibacter millerae SM9.</title>
        <authorList>
            <person name="Leahy S.C."/>
            <person name="Kelly W.J."/>
            <person name="Pacheco D.M."/>
            <person name="Li D."/>
            <person name="Altermann E."/>
            <person name="Attwood G.T."/>
        </authorList>
    </citation>
    <scope>NUCLEOTIDE SEQUENCE [LARGE SCALE GENOMIC DNA]</scope>
    <source>
        <strain evidence="11 12">SM9</strain>
    </source>
</reference>
<evidence type="ECO:0000313" key="12">
    <source>
        <dbReference type="Proteomes" id="UP000067738"/>
    </source>
</evidence>
<dbReference type="KEGG" id="mmil:sm9_0089"/>
<feature type="domain" description="Bacterial Ig-like" evidence="10">
    <location>
        <begin position="2717"/>
        <end position="2788"/>
    </location>
</feature>
<dbReference type="InterPro" id="IPR006626">
    <property type="entry name" value="PbH1"/>
</dbReference>
<dbReference type="Pfam" id="PF16640">
    <property type="entry name" value="Big_3_5"/>
    <property type="match status" value="1"/>
</dbReference>
<dbReference type="PATRIC" id="fig|230361.4.peg.90"/>
<dbReference type="InterPro" id="IPR003368">
    <property type="entry name" value="POMP_repeat"/>
</dbReference>
<evidence type="ECO:0000313" key="11">
    <source>
        <dbReference type="EMBL" id="ALT67899.1"/>
    </source>
</evidence>
<evidence type="ECO:0000256" key="8">
    <source>
        <dbReference type="SAM" id="Phobius"/>
    </source>
</evidence>
<organism evidence="11 12">
    <name type="scientific">Methanobrevibacter millerae</name>
    <dbReference type="NCBI Taxonomy" id="230361"/>
    <lineage>
        <taxon>Archaea</taxon>
        <taxon>Methanobacteriati</taxon>
        <taxon>Methanobacteriota</taxon>
        <taxon>Methanomada group</taxon>
        <taxon>Methanobacteria</taxon>
        <taxon>Methanobacteriales</taxon>
        <taxon>Methanobacteriaceae</taxon>
        <taxon>Methanobrevibacter</taxon>
    </lineage>
</organism>
<dbReference type="InterPro" id="IPR013783">
    <property type="entry name" value="Ig-like_fold"/>
</dbReference>
<accession>A0A0U3CDJ8</accession>
<dbReference type="EMBL" id="CP011266">
    <property type="protein sequence ID" value="ALT67899.1"/>
    <property type="molecule type" value="Genomic_DNA"/>
</dbReference>
<evidence type="ECO:0000259" key="10">
    <source>
        <dbReference type="Pfam" id="PF16640"/>
    </source>
</evidence>
<dbReference type="SMART" id="SM00710">
    <property type="entry name" value="PbH1"/>
    <property type="match status" value="45"/>
</dbReference>
<dbReference type="NCBIfam" id="TIGR01376">
    <property type="entry name" value="POMP_repeat"/>
    <property type="match status" value="2"/>
</dbReference>
<gene>
    <name evidence="11" type="ORF">sm9_0089</name>
</gene>
<dbReference type="GO" id="GO:0005576">
    <property type="term" value="C:extracellular region"/>
    <property type="evidence" value="ECO:0007669"/>
    <property type="project" value="UniProtKB-SubCell"/>
</dbReference>
<keyword evidence="8" id="KW-1133">Transmembrane helix</keyword>
<evidence type="ECO:0000256" key="2">
    <source>
        <dbReference type="ARBA" id="ARBA00004442"/>
    </source>
</evidence>
<dbReference type="InterPro" id="IPR039448">
    <property type="entry name" value="Beta_helix"/>
</dbReference>
<dbReference type="InterPro" id="IPR011050">
    <property type="entry name" value="Pectin_lyase_fold/virulence"/>
</dbReference>
<evidence type="ECO:0000256" key="3">
    <source>
        <dbReference type="ARBA" id="ARBA00004613"/>
    </source>
</evidence>
<dbReference type="SUPFAM" id="SSF51126">
    <property type="entry name" value="Pectin lyase-like"/>
    <property type="match status" value="7"/>
</dbReference>
<evidence type="ECO:0000256" key="1">
    <source>
        <dbReference type="ARBA" id="ARBA00004196"/>
    </source>
</evidence>
<keyword evidence="8" id="KW-0812">Transmembrane</keyword>
<keyword evidence="4" id="KW-0964">Secreted</keyword>
<protein>
    <submittedName>
        <fullName evidence="11">Adhesin-like protein</fullName>
    </submittedName>
</protein>
<keyword evidence="12" id="KW-1185">Reference proteome</keyword>
<dbReference type="Proteomes" id="UP000067738">
    <property type="component" value="Chromosome"/>
</dbReference>
<dbReference type="InterPro" id="IPR012334">
    <property type="entry name" value="Pectin_lyas_fold"/>
</dbReference>
<evidence type="ECO:0000259" key="9">
    <source>
        <dbReference type="Pfam" id="PF13229"/>
    </source>
</evidence>
<proteinExistence type="predicted"/>
<dbReference type="Pfam" id="PF13229">
    <property type="entry name" value="Beta_helix"/>
    <property type="match status" value="1"/>
</dbReference>
<feature type="domain" description="Right handed beta helix" evidence="9">
    <location>
        <begin position="1988"/>
        <end position="2160"/>
    </location>
</feature>
<dbReference type="Gene3D" id="2.60.40.10">
    <property type="entry name" value="Immunoglobulins"/>
    <property type="match status" value="8"/>
</dbReference>
<evidence type="ECO:0000256" key="6">
    <source>
        <dbReference type="ARBA" id="ARBA00023136"/>
    </source>
</evidence>
<evidence type="ECO:0000256" key="5">
    <source>
        <dbReference type="ARBA" id="ARBA00022729"/>
    </source>
</evidence>
<feature type="transmembrane region" description="Helical" evidence="8">
    <location>
        <begin position="4122"/>
        <end position="4143"/>
    </location>
</feature>
<comment type="subcellular location">
    <subcellularLocation>
        <location evidence="1">Cell envelope</location>
    </subcellularLocation>
    <subcellularLocation>
        <location evidence="2">Cell outer membrane</location>
    </subcellularLocation>
    <subcellularLocation>
        <location evidence="3">Secreted</location>
    </subcellularLocation>
</comment>
<dbReference type="Pfam" id="PF02415">
    <property type="entry name" value="Chlam_PMP"/>
    <property type="match status" value="3"/>
</dbReference>
<dbReference type="PANTHER" id="PTHR11319:SF35">
    <property type="entry name" value="OUTER MEMBRANE PROTEIN PMPC-RELATED"/>
    <property type="match status" value="1"/>
</dbReference>
<evidence type="ECO:0000256" key="4">
    <source>
        <dbReference type="ARBA" id="ARBA00022525"/>
    </source>
</evidence>
<dbReference type="Gene3D" id="2.160.20.10">
    <property type="entry name" value="Single-stranded right-handed beta-helix, Pectin lyase-like"/>
    <property type="match status" value="2"/>
</dbReference>
<keyword evidence="5" id="KW-0732">Signal</keyword>
<evidence type="ECO:0000256" key="7">
    <source>
        <dbReference type="ARBA" id="ARBA00023237"/>
    </source>
</evidence>